<dbReference type="EMBL" id="CP046052">
    <property type="protein sequence ID" value="QGM45832.1"/>
    <property type="molecule type" value="Genomic_DNA"/>
</dbReference>
<organism evidence="1 2">
    <name type="scientific">Methylocystis heyeri</name>
    <dbReference type="NCBI Taxonomy" id="391905"/>
    <lineage>
        <taxon>Bacteria</taxon>
        <taxon>Pseudomonadati</taxon>
        <taxon>Pseudomonadota</taxon>
        <taxon>Alphaproteobacteria</taxon>
        <taxon>Hyphomicrobiales</taxon>
        <taxon>Methylocystaceae</taxon>
        <taxon>Methylocystis</taxon>
    </lineage>
</organism>
<evidence type="ECO:0000313" key="1">
    <source>
        <dbReference type="EMBL" id="QGM45832.1"/>
    </source>
</evidence>
<dbReference type="KEGG" id="mhey:H2LOC_009030"/>
<dbReference type="AlphaFoldDB" id="A0A6B8KE05"/>
<dbReference type="Proteomes" id="UP000309061">
    <property type="component" value="Chromosome"/>
</dbReference>
<dbReference type="RefSeq" id="WP_136496103.1">
    <property type="nucleotide sequence ID" value="NZ_CP046052.1"/>
</dbReference>
<keyword evidence="2" id="KW-1185">Reference proteome</keyword>
<reference evidence="1 2" key="1">
    <citation type="submission" date="2019-11" db="EMBL/GenBank/DDBJ databases">
        <title>The genome sequence of Methylocystis heyeri.</title>
        <authorList>
            <person name="Oshkin I.Y."/>
            <person name="Miroshnikov K."/>
            <person name="Dedysh S.N."/>
        </authorList>
    </citation>
    <scope>NUCLEOTIDE SEQUENCE [LARGE SCALE GENOMIC DNA]</scope>
    <source>
        <strain evidence="1 2">H2</strain>
    </source>
</reference>
<dbReference type="OrthoDB" id="9256290at2"/>
<evidence type="ECO:0000313" key="2">
    <source>
        <dbReference type="Proteomes" id="UP000309061"/>
    </source>
</evidence>
<sequence>MTEEKAPQTSALSNAIEQEIERWFVETIHNSQVSRATEIYNHIREAVGQLKPRLVALIGEL</sequence>
<protein>
    <submittedName>
        <fullName evidence="1">Uncharacterized protein</fullName>
    </submittedName>
</protein>
<proteinExistence type="predicted"/>
<gene>
    <name evidence="1" type="ORF">H2LOC_009030</name>
</gene>
<name>A0A6B8KE05_9HYPH</name>
<accession>A0A6B8KE05</accession>